<feature type="region of interest" description="Disordered" evidence="1">
    <location>
        <begin position="352"/>
        <end position="372"/>
    </location>
</feature>
<proteinExistence type="predicted"/>
<evidence type="ECO:0000256" key="2">
    <source>
        <dbReference type="SAM" id="SignalP"/>
    </source>
</evidence>
<dbReference type="RefSeq" id="WP_394834436.1">
    <property type="nucleotide sequence ID" value="NZ_CP089929.1"/>
</dbReference>
<dbReference type="EMBL" id="CP089983">
    <property type="protein sequence ID" value="WXB04792.1"/>
    <property type="molecule type" value="Genomic_DNA"/>
</dbReference>
<evidence type="ECO:0000256" key="1">
    <source>
        <dbReference type="SAM" id="MobiDB-lite"/>
    </source>
</evidence>
<evidence type="ECO:0000313" key="3">
    <source>
        <dbReference type="EMBL" id="WXB04792.1"/>
    </source>
</evidence>
<reference evidence="3" key="1">
    <citation type="submission" date="2021-12" db="EMBL/GenBank/DDBJ databases">
        <title>Discovery of the Pendulisporaceae a myxobacterial family with distinct sporulation behavior and unique specialized metabolism.</title>
        <authorList>
            <person name="Garcia R."/>
            <person name="Popoff A."/>
            <person name="Bader C.D."/>
            <person name="Loehr J."/>
            <person name="Walesch S."/>
            <person name="Walt C."/>
            <person name="Boldt J."/>
            <person name="Bunk B."/>
            <person name="Haeckl F.J.F.P.J."/>
            <person name="Gunesch A.P."/>
            <person name="Birkelbach J."/>
            <person name="Nuebel U."/>
            <person name="Pietschmann T."/>
            <person name="Bach T."/>
            <person name="Mueller R."/>
        </authorList>
    </citation>
    <scope>NUCLEOTIDE SEQUENCE</scope>
    <source>
        <strain evidence="3">MSr11367</strain>
    </source>
</reference>
<evidence type="ECO:0008006" key="5">
    <source>
        <dbReference type="Google" id="ProtNLM"/>
    </source>
</evidence>
<feature type="compositionally biased region" description="Basic and acidic residues" evidence="1">
    <location>
        <begin position="26"/>
        <end position="40"/>
    </location>
</feature>
<evidence type="ECO:0000313" key="4">
    <source>
        <dbReference type="Proteomes" id="UP001374803"/>
    </source>
</evidence>
<feature type="compositionally biased region" description="Low complexity" evidence="1">
    <location>
        <begin position="310"/>
        <end position="330"/>
    </location>
</feature>
<feature type="compositionally biased region" description="Gly residues" evidence="1">
    <location>
        <begin position="255"/>
        <end position="270"/>
    </location>
</feature>
<feature type="compositionally biased region" description="Low complexity" evidence="1">
    <location>
        <begin position="44"/>
        <end position="68"/>
    </location>
</feature>
<organism evidence="3 4">
    <name type="scientific">Pendulispora rubella</name>
    <dbReference type="NCBI Taxonomy" id="2741070"/>
    <lineage>
        <taxon>Bacteria</taxon>
        <taxon>Pseudomonadati</taxon>
        <taxon>Myxococcota</taxon>
        <taxon>Myxococcia</taxon>
        <taxon>Myxococcales</taxon>
        <taxon>Sorangiineae</taxon>
        <taxon>Pendulisporaceae</taxon>
        <taxon>Pendulispora</taxon>
    </lineage>
</organism>
<dbReference type="Proteomes" id="UP001374803">
    <property type="component" value="Chromosome"/>
</dbReference>
<keyword evidence="4" id="KW-1185">Reference proteome</keyword>
<protein>
    <recommendedName>
        <fullName evidence="5">Lipoprotein</fullName>
    </recommendedName>
</protein>
<feature type="chain" id="PRO_5046763810" description="Lipoprotein" evidence="2">
    <location>
        <begin position="20"/>
        <end position="372"/>
    </location>
</feature>
<feature type="region of interest" description="Disordered" evidence="1">
    <location>
        <begin position="251"/>
        <end position="270"/>
    </location>
</feature>
<name>A0ABZ2L1J2_9BACT</name>
<feature type="region of interest" description="Disordered" evidence="1">
    <location>
        <begin position="22"/>
        <end position="89"/>
    </location>
</feature>
<accession>A0ABZ2L1J2</accession>
<sequence length="372" mass="35503">MKRRFVIGGVVVTWAFVMACGSSSESGKDTRGLDEGRVDASNEGGPSPDASGPGDASSPDGSSPSDAAIPDTSPPDASRGVLTPSNLPANICDTPGTKDFAGGQLPVQCDAVIPQNGGPDICLFKFANVSGDISASDPNEVIAVVATNSMQLGSYWVPQALRAFGESNPKPALGGYCGGGGAGHGTAAAGSSGGVAYGSETASPLLPGASGAYALSVEGSGGESSYGGPGASAVQFVSCGTLSITGSITADGSDGYNGGTPGARGGGGGGSGGTILIEALRVSATASSVLRANGGNGGGGLGYSGGAGGTATSPPGPATCGEDQPGTYPPYTTGGGGGGAVGRIRINVAQGTQPELLGSMSPAPSIGTVKTH</sequence>
<keyword evidence="2" id="KW-0732">Signal</keyword>
<dbReference type="PROSITE" id="PS51257">
    <property type="entry name" value="PROKAR_LIPOPROTEIN"/>
    <property type="match status" value="1"/>
</dbReference>
<gene>
    <name evidence="3" type="ORF">LVJ94_48845</name>
</gene>
<feature type="region of interest" description="Disordered" evidence="1">
    <location>
        <begin position="305"/>
        <end position="330"/>
    </location>
</feature>
<feature type="signal peptide" evidence="2">
    <location>
        <begin position="1"/>
        <end position="19"/>
    </location>
</feature>